<keyword evidence="2" id="KW-1185">Reference proteome</keyword>
<dbReference type="RefSeq" id="WP_120515903.1">
    <property type="nucleotide sequence ID" value="NZ_QXZY01000004.1"/>
</dbReference>
<reference evidence="2" key="1">
    <citation type="submission" date="2018-11" db="EMBL/GenBank/DDBJ databases">
        <title>Chitinophaga lutea sp.nov., isolate from arsenic contaminated soil.</title>
        <authorList>
            <person name="Zong Y."/>
        </authorList>
    </citation>
    <scope>NUCLEOTIDE SEQUENCE [LARGE SCALE GENOMIC DNA]</scope>
    <source>
        <strain evidence="2">YLT18</strain>
    </source>
</reference>
<dbReference type="EMBL" id="RMBX01000010">
    <property type="protein sequence ID" value="RPD39765.1"/>
    <property type="molecule type" value="Genomic_DNA"/>
</dbReference>
<dbReference type="AlphaFoldDB" id="A0A3N4M900"/>
<dbReference type="Proteomes" id="UP000279089">
    <property type="component" value="Unassembled WGS sequence"/>
</dbReference>
<dbReference type="OrthoDB" id="1118734at2"/>
<evidence type="ECO:0000313" key="1">
    <source>
        <dbReference type="EMBL" id="RPD39765.1"/>
    </source>
</evidence>
<evidence type="ECO:0000313" key="2">
    <source>
        <dbReference type="Proteomes" id="UP000279089"/>
    </source>
</evidence>
<dbReference type="Pfam" id="PF10677">
    <property type="entry name" value="DUF2490"/>
    <property type="match status" value="1"/>
</dbReference>
<comment type="caution">
    <text evidence="1">The sequence shown here is derived from an EMBL/GenBank/DDBJ whole genome shotgun (WGS) entry which is preliminary data.</text>
</comment>
<gene>
    <name evidence="1" type="ORF">EG028_19205</name>
</gene>
<sequence length="254" mass="29532">MRYCLFIPLLICCLRVAAQKQVNDQQQVWVSVNSTMRLSDRWGSIADVHVRRNNYLADPSFYFVRGGASYWVTDNLSLVAGYAHMWLAPTREGWSTFADENRLYEQVIYSSAIGKVGILNRFRNEHRWREVIENDQSTGKFAFSDRLRYLISIGVPLSSKPRVPQLSFANEVLIQFGKSIVYNTFDQVRLFGGIRQNIGKGWSYDCGYMLVFQQNAGGQSYNRNHTIRLFFYYTLDKRRKKPAVENAPLMFEDE</sequence>
<accession>A0A3N4M900</accession>
<dbReference type="InterPro" id="IPR019619">
    <property type="entry name" value="DUF2490"/>
</dbReference>
<organism evidence="1 2">
    <name type="scientific">Chitinophaga barathri</name>
    <dbReference type="NCBI Taxonomy" id="1647451"/>
    <lineage>
        <taxon>Bacteria</taxon>
        <taxon>Pseudomonadati</taxon>
        <taxon>Bacteroidota</taxon>
        <taxon>Chitinophagia</taxon>
        <taxon>Chitinophagales</taxon>
        <taxon>Chitinophagaceae</taxon>
        <taxon>Chitinophaga</taxon>
    </lineage>
</organism>
<protein>
    <submittedName>
        <fullName evidence="1">DUF2490 domain-containing protein</fullName>
    </submittedName>
</protein>
<proteinExistence type="predicted"/>
<name>A0A3N4M900_9BACT</name>